<evidence type="ECO:0000313" key="3">
    <source>
        <dbReference type="EMBL" id="CAF3908362.1"/>
    </source>
</evidence>
<dbReference type="Proteomes" id="UP000663823">
    <property type="component" value="Unassembled WGS sequence"/>
</dbReference>
<protein>
    <recommendedName>
        <fullName evidence="5">Pentapeptide repeat-containing protein</fullName>
    </recommendedName>
</protein>
<feature type="signal peptide" evidence="1">
    <location>
        <begin position="1"/>
        <end position="21"/>
    </location>
</feature>
<reference evidence="3" key="1">
    <citation type="submission" date="2021-02" db="EMBL/GenBank/DDBJ databases">
        <authorList>
            <person name="Nowell W R."/>
        </authorList>
    </citation>
    <scope>NUCLEOTIDE SEQUENCE</scope>
</reference>
<dbReference type="EMBL" id="CAJOAX010001774">
    <property type="protein sequence ID" value="CAF3744371.1"/>
    <property type="molecule type" value="Genomic_DNA"/>
</dbReference>
<accession>A0A819I8W9</accession>
<dbReference type="InterPro" id="IPR051082">
    <property type="entry name" value="Pentapeptide-BTB/POZ_domain"/>
</dbReference>
<evidence type="ECO:0000313" key="2">
    <source>
        <dbReference type="EMBL" id="CAF3744371.1"/>
    </source>
</evidence>
<proteinExistence type="predicted"/>
<dbReference type="SUPFAM" id="SSF141571">
    <property type="entry name" value="Pentapeptide repeat-like"/>
    <property type="match status" value="1"/>
</dbReference>
<dbReference type="PANTHER" id="PTHR14136:SF17">
    <property type="entry name" value="BTB_POZ DOMAIN-CONTAINING PROTEIN KCTD9"/>
    <property type="match status" value="1"/>
</dbReference>
<feature type="chain" id="PRO_5036415526" description="Pentapeptide repeat-containing protein" evidence="1">
    <location>
        <begin position="22"/>
        <end position="415"/>
    </location>
</feature>
<organism evidence="3 4">
    <name type="scientific">Rotaria sordida</name>
    <dbReference type="NCBI Taxonomy" id="392033"/>
    <lineage>
        <taxon>Eukaryota</taxon>
        <taxon>Metazoa</taxon>
        <taxon>Spiralia</taxon>
        <taxon>Gnathifera</taxon>
        <taxon>Rotifera</taxon>
        <taxon>Eurotatoria</taxon>
        <taxon>Bdelloidea</taxon>
        <taxon>Philodinida</taxon>
        <taxon>Philodinidae</taxon>
        <taxon>Rotaria</taxon>
    </lineage>
</organism>
<dbReference type="Gene3D" id="2.160.20.80">
    <property type="entry name" value="E3 ubiquitin-protein ligase SopA"/>
    <property type="match status" value="1"/>
</dbReference>
<dbReference type="InterPro" id="IPR001646">
    <property type="entry name" value="5peptide_repeat"/>
</dbReference>
<comment type="caution">
    <text evidence="3">The sequence shown here is derived from an EMBL/GenBank/DDBJ whole genome shotgun (WGS) entry which is preliminary data.</text>
</comment>
<dbReference type="Pfam" id="PF00805">
    <property type="entry name" value="Pentapeptide"/>
    <property type="match status" value="1"/>
</dbReference>
<keyword evidence="1" id="KW-0732">Signal</keyword>
<name>A0A819I8W9_9BILA</name>
<evidence type="ECO:0000256" key="1">
    <source>
        <dbReference type="SAM" id="SignalP"/>
    </source>
</evidence>
<dbReference type="AlphaFoldDB" id="A0A819I8W9"/>
<evidence type="ECO:0000313" key="4">
    <source>
        <dbReference type="Proteomes" id="UP000663874"/>
    </source>
</evidence>
<dbReference type="Proteomes" id="UP000663874">
    <property type="component" value="Unassembled WGS sequence"/>
</dbReference>
<evidence type="ECO:0008006" key="5">
    <source>
        <dbReference type="Google" id="ProtNLM"/>
    </source>
</evidence>
<dbReference type="EMBL" id="CAJOBE010003944">
    <property type="protein sequence ID" value="CAF3908362.1"/>
    <property type="molecule type" value="Genomic_DNA"/>
</dbReference>
<sequence length="415" mass="46994">MKLQLTPMFFTLILMAIQALADPHPFICKKRQSSLSISSSKYAQTVIGHGPRGPLSASWEIGIKITLNDVSLCPVDLPLNESKEKCNTDVLKVTGVLLVPLMLGVATLMLTIQNTKDAKENREKDFLIAQREREQTAYLAEEERQDKRLTKYLNDISTLVFSNQTLDPLLRAKPLNVLRQLDAQRKREVILFLYDAKLIRTDINSGIPIISLQDVNLDNVDFSDLRSPYTQRTSNFYYDTHINLRGVFLRNTSFQRRTLCRSDLAQTDCTHADFSSADLSEVDFSYAKLIECNFANARFDSVNLQNANLSQSNITDEQLATALTYQDAILPNGTVAKNKNLLINDGCINDRSKNLSGTHWMVANGSQQADSRFCDGNSKMCINGICSFDNELDTMNGERIIYYCRLSIKHRYQQF</sequence>
<dbReference type="PANTHER" id="PTHR14136">
    <property type="entry name" value="BTB_POZ DOMAIN-CONTAINING PROTEIN KCTD9"/>
    <property type="match status" value="1"/>
</dbReference>
<gene>
    <name evidence="3" type="ORF">FNK824_LOCUS20957</name>
    <name evidence="2" type="ORF">OTI717_LOCUS15211</name>
</gene>